<evidence type="ECO:0000256" key="1">
    <source>
        <dbReference type="SAM" id="MobiDB-lite"/>
    </source>
</evidence>
<reference evidence="2" key="1">
    <citation type="submission" date="2023-10" db="EMBL/GenBank/DDBJ databases">
        <authorList>
            <person name="Chen Y."/>
            <person name="Shah S."/>
            <person name="Dougan E. K."/>
            <person name="Thang M."/>
            <person name="Chan C."/>
        </authorList>
    </citation>
    <scope>NUCLEOTIDE SEQUENCE [LARGE SCALE GENOMIC DNA]</scope>
</reference>
<feature type="region of interest" description="Disordered" evidence="1">
    <location>
        <begin position="1"/>
        <end position="29"/>
    </location>
</feature>
<dbReference type="Proteomes" id="UP001189429">
    <property type="component" value="Unassembled WGS sequence"/>
</dbReference>
<proteinExistence type="predicted"/>
<evidence type="ECO:0000313" key="2">
    <source>
        <dbReference type="EMBL" id="CAK0880634.1"/>
    </source>
</evidence>
<comment type="caution">
    <text evidence="2">The sequence shown here is derived from an EMBL/GenBank/DDBJ whole genome shotgun (WGS) entry which is preliminary data.</text>
</comment>
<keyword evidence="3" id="KW-1185">Reference proteome</keyword>
<accession>A0ABN9W7D3</accession>
<protein>
    <submittedName>
        <fullName evidence="2">Uncharacterized protein</fullName>
    </submittedName>
</protein>
<gene>
    <name evidence="2" type="ORF">PCOR1329_LOCUS63724</name>
</gene>
<name>A0ABN9W7D3_9DINO</name>
<dbReference type="EMBL" id="CAUYUJ010018099">
    <property type="protein sequence ID" value="CAK0880634.1"/>
    <property type="molecule type" value="Genomic_DNA"/>
</dbReference>
<organism evidence="2 3">
    <name type="scientific">Prorocentrum cordatum</name>
    <dbReference type="NCBI Taxonomy" id="2364126"/>
    <lineage>
        <taxon>Eukaryota</taxon>
        <taxon>Sar</taxon>
        <taxon>Alveolata</taxon>
        <taxon>Dinophyceae</taxon>
        <taxon>Prorocentrales</taxon>
        <taxon>Prorocentraceae</taxon>
        <taxon>Prorocentrum</taxon>
    </lineage>
</organism>
<sequence>MKRPAAEDASAPAMQKATRKPAAADVATPAIEKKPVKVAQDEALSVCRRLESGELKVADLGNSPDTKSYDLLRNLAPKWIASEHHQEVVRNLQGRYPGDPAFSEFAEVVAYAIDGGPVSHRQMFKILFSDASDKRFFSVGVEDGHMIGDSANQFREFVKTKCRPADLREAMASSPLKLLENLWVEFIDAEGGSLA</sequence>
<evidence type="ECO:0000313" key="3">
    <source>
        <dbReference type="Proteomes" id="UP001189429"/>
    </source>
</evidence>